<keyword evidence="2 3" id="KW-0143">Chaperone</keyword>
<evidence type="ECO:0000256" key="1">
    <source>
        <dbReference type="ARBA" id="ARBA00006806"/>
    </source>
</evidence>
<keyword evidence="3" id="KW-0206">Cytoskeleton</keyword>
<dbReference type="PANTHER" id="PTHR21500:SF0">
    <property type="entry name" value="TUBULIN-SPECIFIC CHAPERONE A"/>
    <property type="match status" value="1"/>
</dbReference>
<feature type="coiled-coil region" evidence="4">
    <location>
        <begin position="8"/>
        <end position="42"/>
    </location>
</feature>
<sequence>MEATLKQLKIQTSAVRRLLKEVAHYEKEAAGHETKLQGMKDEEADQYDIRAQERLLEESMMMIPDSKRRLEAAVVELRELVEAHQEDEALAEKIAEARAVLPSEQEANPEETGEGA</sequence>
<proteinExistence type="inferred from homology"/>
<dbReference type="SUPFAM" id="SSF46988">
    <property type="entry name" value="Tubulin chaperone cofactor A"/>
    <property type="match status" value="1"/>
</dbReference>
<dbReference type="InterPro" id="IPR036126">
    <property type="entry name" value="TBCA_sf"/>
</dbReference>
<keyword evidence="4" id="KW-0175">Coiled coil</keyword>
<reference evidence="5" key="1">
    <citation type="submission" date="2021-01" db="EMBL/GenBank/DDBJ databases">
        <authorList>
            <person name="Corre E."/>
            <person name="Pelletier E."/>
            <person name="Niang G."/>
            <person name="Scheremetjew M."/>
            <person name="Finn R."/>
            <person name="Kale V."/>
            <person name="Holt S."/>
            <person name="Cochrane G."/>
            <person name="Meng A."/>
            <person name="Brown T."/>
            <person name="Cohen L."/>
        </authorList>
    </citation>
    <scope>NUCLEOTIDE SEQUENCE</scope>
    <source>
        <strain evidence="5">CCMP2078</strain>
    </source>
</reference>
<dbReference type="GO" id="GO:0007021">
    <property type="term" value="P:tubulin complex assembly"/>
    <property type="evidence" value="ECO:0007669"/>
    <property type="project" value="UniProtKB-UniRule"/>
</dbReference>
<dbReference type="GO" id="GO:0005829">
    <property type="term" value="C:cytosol"/>
    <property type="evidence" value="ECO:0007669"/>
    <property type="project" value="TreeGrafter"/>
</dbReference>
<dbReference type="GO" id="GO:0005874">
    <property type="term" value="C:microtubule"/>
    <property type="evidence" value="ECO:0007669"/>
    <property type="project" value="UniProtKB-KW"/>
</dbReference>
<organism evidence="5">
    <name type="scientific">Pinguiococcus pyrenoidosus</name>
    <dbReference type="NCBI Taxonomy" id="172671"/>
    <lineage>
        <taxon>Eukaryota</taxon>
        <taxon>Sar</taxon>
        <taxon>Stramenopiles</taxon>
        <taxon>Ochrophyta</taxon>
        <taxon>Pinguiophyceae</taxon>
        <taxon>Pinguiochrysidales</taxon>
        <taxon>Pinguiochrysidaceae</taxon>
        <taxon>Pinguiococcus</taxon>
    </lineage>
</organism>
<dbReference type="AlphaFoldDB" id="A0A7R9UDT5"/>
<dbReference type="PANTHER" id="PTHR21500">
    <property type="entry name" value="TUBULIN-SPECIFIC CHAPERONE A"/>
    <property type="match status" value="1"/>
</dbReference>
<dbReference type="Gene3D" id="1.20.58.90">
    <property type="match status" value="1"/>
</dbReference>
<dbReference type="Pfam" id="PF02970">
    <property type="entry name" value="TBCA"/>
    <property type="match status" value="1"/>
</dbReference>
<name>A0A7R9UDT5_9STRA</name>
<dbReference type="GO" id="GO:0048487">
    <property type="term" value="F:beta-tubulin binding"/>
    <property type="evidence" value="ECO:0007669"/>
    <property type="project" value="InterPro"/>
</dbReference>
<protein>
    <recommendedName>
        <fullName evidence="3">Tubulin-specific chaperone A</fullName>
    </recommendedName>
</protein>
<evidence type="ECO:0000256" key="3">
    <source>
        <dbReference type="RuleBase" id="RU364030"/>
    </source>
</evidence>
<keyword evidence="3" id="KW-0493">Microtubule</keyword>
<evidence type="ECO:0000256" key="4">
    <source>
        <dbReference type="SAM" id="Coils"/>
    </source>
</evidence>
<evidence type="ECO:0000256" key="2">
    <source>
        <dbReference type="ARBA" id="ARBA00023186"/>
    </source>
</evidence>
<comment type="subunit">
    <text evidence="3">Supercomplex made of cofactors A to E. Cofactors A and D function by capturing and stabilizing tubulin in a quasi-native conformation. Cofactor E binds to the cofactor D-tubulin complex; interaction with cofactor C then causes the release of tubulin polypeptides that are committed to the native state.</text>
</comment>
<dbReference type="GO" id="GO:0007023">
    <property type="term" value="P:post-chaperonin tubulin folding pathway"/>
    <property type="evidence" value="ECO:0007669"/>
    <property type="project" value="UniProtKB-UniRule"/>
</dbReference>
<gene>
    <name evidence="5" type="ORF">PPYR1160_LOCUS12711</name>
</gene>
<accession>A0A7R9UDT5</accession>
<evidence type="ECO:0000313" key="5">
    <source>
        <dbReference type="EMBL" id="CAD8263209.1"/>
    </source>
</evidence>
<dbReference type="InterPro" id="IPR004226">
    <property type="entry name" value="TBCA"/>
</dbReference>
<dbReference type="EMBL" id="HBEA01016655">
    <property type="protein sequence ID" value="CAD8263209.1"/>
    <property type="molecule type" value="Transcribed_RNA"/>
</dbReference>
<keyword evidence="3" id="KW-0963">Cytoplasm</keyword>
<comment type="subcellular location">
    <subcellularLocation>
        <location evidence="3">Cytoplasm</location>
        <location evidence="3">Cytoskeleton</location>
    </subcellularLocation>
</comment>
<comment type="similarity">
    <text evidence="1 3">Belongs to the TBCA family.</text>
</comment>